<evidence type="ECO:0000256" key="1">
    <source>
        <dbReference type="ARBA" id="ARBA00023125"/>
    </source>
</evidence>
<dbReference type="PANTHER" id="PTHR46558">
    <property type="entry name" value="TRACRIPTIONAL REGULATORY PROTEIN-RELATED-RELATED"/>
    <property type="match status" value="1"/>
</dbReference>
<evidence type="ECO:0000313" key="3">
    <source>
        <dbReference type="EMBL" id="KAB7839487.1"/>
    </source>
</evidence>
<dbReference type="PROSITE" id="PS50943">
    <property type="entry name" value="HTH_CROC1"/>
    <property type="match status" value="2"/>
</dbReference>
<dbReference type="GO" id="GO:0003677">
    <property type="term" value="F:DNA binding"/>
    <property type="evidence" value="ECO:0007669"/>
    <property type="project" value="UniProtKB-KW"/>
</dbReference>
<evidence type="ECO:0000259" key="2">
    <source>
        <dbReference type="PROSITE" id="PS50943"/>
    </source>
</evidence>
<dbReference type="CDD" id="cd00093">
    <property type="entry name" value="HTH_XRE"/>
    <property type="match status" value="1"/>
</dbReference>
<proteinExistence type="predicted"/>
<feature type="domain" description="HTH cro/C1-type" evidence="2">
    <location>
        <begin position="75"/>
        <end position="130"/>
    </location>
</feature>
<dbReference type="SMART" id="SM00530">
    <property type="entry name" value="HTH_XRE"/>
    <property type="match status" value="2"/>
</dbReference>
<dbReference type="Proteomes" id="UP000327000">
    <property type="component" value="Unassembled WGS sequence"/>
</dbReference>
<dbReference type="AlphaFoldDB" id="A0A5N5W457"/>
<comment type="caution">
    <text evidence="3">The sequence shown here is derived from an EMBL/GenBank/DDBJ whole genome shotgun (WGS) entry which is preliminary data.</text>
</comment>
<keyword evidence="1" id="KW-0238">DNA-binding</keyword>
<dbReference type="OrthoDB" id="4292432at2"/>
<organism evidence="3 4">
    <name type="scientific">Streptomyces mobaraensis</name>
    <name type="common">Streptoverticillium mobaraense</name>
    <dbReference type="NCBI Taxonomy" id="35621"/>
    <lineage>
        <taxon>Bacteria</taxon>
        <taxon>Bacillati</taxon>
        <taxon>Actinomycetota</taxon>
        <taxon>Actinomycetes</taxon>
        <taxon>Kitasatosporales</taxon>
        <taxon>Streptomycetaceae</taxon>
        <taxon>Streptomyces</taxon>
    </lineage>
</organism>
<dbReference type="InterPro" id="IPR001387">
    <property type="entry name" value="Cro/C1-type_HTH"/>
</dbReference>
<dbReference type="EMBL" id="VOKX01000070">
    <property type="protein sequence ID" value="KAB7839487.1"/>
    <property type="molecule type" value="Genomic_DNA"/>
</dbReference>
<keyword evidence="4" id="KW-1185">Reference proteome</keyword>
<evidence type="ECO:0000313" key="4">
    <source>
        <dbReference type="Proteomes" id="UP000327000"/>
    </source>
</evidence>
<accession>A0A5N5W457</accession>
<reference evidence="3 4" key="1">
    <citation type="journal article" date="2019" name="Microb. Cell Fact.">
        <title>Exploring novel herbicidin analogues by transcriptional regulator overexpression and MS/MS molecular networking.</title>
        <authorList>
            <person name="Shi Y."/>
            <person name="Gu R."/>
            <person name="Li Y."/>
            <person name="Wang X."/>
            <person name="Ren W."/>
            <person name="Li X."/>
            <person name="Wang L."/>
            <person name="Xie Y."/>
            <person name="Hong B."/>
        </authorList>
    </citation>
    <scope>NUCLEOTIDE SEQUENCE [LARGE SCALE GENOMIC DNA]</scope>
    <source>
        <strain evidence="3 4">US-43</strain>
    </source>
</reference>
<dbReference type="Gene3D" id="1.10.260.40">
    <property type="entry name" value="lambda repressor-like DNA-binding domains"/>
    <property type="match status" value="3"/>
</dbReference>
<dbReference type="PANTHER" id="PTHR46558:SF4">
    <property type="entry name" value="DNA-BIDING PHAGE PROTEIN"/>
    <property type="match status" value="1"/>
</dbReference>
<feature type="domain" description="HTH cro/C1-type" evidence="2">
    <location>
        <begin position="12"/>
        <end position="66"/>
    </location>
</feature>
<dbReference type="Pfam" id="PF01381">
    <property type="entry name" value="HTH_3"/>
    <property type="match status" value="1"/>
</dbReference>
<protein>
    <submittedName>
        <fullName evidence="3">Helix-turn-helix transcriptional regulator</fullName>
    </submittedName>
</protein>
<dbReference type="InterPro" id="IPR010982">
    <property type="entry name" value="Lambda_DNA-bd_dom_sf"/>
</dbReference>
<dbReference type="SUPFAM" id="SSF47413">
    <property type="entry name" value="lambda repressor-like DNA-binding domains"/>
    <property type="match status" value="2"/>
</dbReference>
<name>A0A5N5W457_STRMB</name>
<gene>
    <name evidence="3" type="ORF">FRZ00_21345</name>
</gene>
<dbReference type="RefSeq" id="WP_152264600.1">
    <property type="nucleotide sequence ID" value="NZ_VOKX01000070.1"/>
</dbReference>
<sequence length="301" mass="31544">MSPERTFDARKFRAARRAADRTQAQVGNAVGVNEAAVAKWEREMTTPPSEKLAALAAYLGAPIDKLFPRTGPATLADLRRDAGLTQQDAARVIGTRSSVPVRKAEGGKRRLADVYVPLLASAYGVTIAQLLAAQERSFRVDVPDPGASGDRPGTVAAPEAPAINPRSLAERIAFLLESSDARLDTTDAGLAVRGNMKVGRQVLTADLVAAMRSGNHAGGASEALEALAMALDAPPAFLTSDDESVHRVVSAARLLTSGVSGMAARGDGEALTPQMLDFINDTVAKIQSGLPKDQGSGRRPE</sequence>